<reference evidence="2" key="1">
    <citation type="submission" date="2021-10" db="EMBL/GenBank/DDBJ databases">
        <title>Tropical sea cucumber genome reveals ecological adaptation and Cuvierian tubules defense mechanism.</title>
        <authorList>
            <person name="Chen T."/>
        </authorList>
    </citation>
    <scope>NUCLEOTIDE SEQUENCE</scope>
    <source>
        <strain evidence="2">Nanhai2018</strain>
        <tissue evidence="2">Muscle</tissue>
    </source>
</reference>
<evidence type="ECO:0000256" key="1">
    <source>
        <dbReference type="SAM" id="MobiDB-lite"/>
    </source>
</evidence>
<proteinExistence type="predicted"/>
<feature type="compositionally biased region" description="Basic and acidic residues" evidence="1">
    <location>
        <begin position="24"/>
        <end position="37"/>
    </location>
</feature>
<dbReference type="Proteomes" id="UP001152320">
    <property type="component" value="Chromosome 2"/>
</dbReference>
<organism evidence="2 3">
    <name type="scientific">Holothuria leucospilota</name>
    <name type="common">Black long sea cucumber</name>
    <name type="synonym">Mertensiothuria leucospilota</name>
    <dbReference type="NCBI Taxonomy" id="206669"/>
    <lineage>
        <taxon>Eukaryota</taxon>
        <taxon>Metazoa</taxon>
        <taxon>Echinodermata</taxon>
        <taxon>Eleutherozoa</taxon>
        <taxon>Echinozoa</taxon>
        <taxon>Holothuroidea</taxon>
        <taxon>Aspidochirotacea</taxon>
        <taxon>Aspidochirotida</taxon>
        <taxon>Holothuriidae</taxon>
        <taxon>Holothuria</taxon>
    </lineage>
</organism>
<gene>
    <name evidence="2" type="ORF">HOLleu_06696</name>
</gene>
<evidence type="ECO:0000313" key="3">
    <source>
        <dbReference type="Proteomes" id="UP001152320"/>
    </source>
</evidence>
<feature type="region of interest" description="Disordered" evidence="1">
    <location>
        <begin position="67"/>
        <end position="86"/>
    </location>
</feature>
<name>A0A9Q1CN99_HOLLE</name>
<accession>A0A9Q1CN99</accession>
<sequence>MEIEGISLVKDPGLRSSLVPGSGDFKKERERKGRKAEGVGGRGGGELRAASTCFLIYNENCMREGCKQSTMSEEDEEEGKQRWMRS</sequence>
<feature type="region of interest" description="Disordered" evidence="1">
    <location>
        <begin position="1"/>
        <end position="43"/>
    </location>
</feature>
<dbReference type="EMBL" id="JAIZAY010000002">
    <property type="protein sequence ID" value="KAJ8047649.1"/>
    <property type="molecule type" value="Genomic_DNA"/>
</dbReference>
<protein>
    <submittedName>
        <fullName evidence="2">Uncharacterized protein</fullName>
    </submittedName>
</protein>
<dbReference type="AlphaFoldDB" id="A0A9Q1CN99"/>
<evidence type="ECO:0000313" key="2">
    <source>
        <dbReference type="EMBL" id="KAJ8047649.1"/>
    </source>
</evidence>
<keyword evidence="3" id="KW-1185">Reference proteome</keyword>
<comment type="caution">
    <text evidence="2">The sequence shown here is derived from an EMBL/GenBank/DDBJ whole genome shotgun (WGS) entry which is preliminary data.</text>
</comment>